<evidence type="ECO:0000313" key="3">
    <source>
        <dbReference type="Proteomes" id="UP000507470"/>
    </source>
</evidence>
<accession>A0A6J8DY44</accession>
<evidence type="ECO:0000313" key="2">
    <source>
        <dbReference type="EMBL" id="CAC5412683.1"/>
    </source>
</evidence>
<dbReference type="AlphaFoldDB" id="A0A6J8DY44"/>
<proteinExistence type="predicted"/>
<keyword evidence="1" id="KW-1133">Transmembrane helix</keyword>
<dbReference type="OrthoDB" id="6196343at2759"/>
<dbReference type="EMBL" id="CACVKT020008081">
    <property type="protein sequence ID" value="CAC5412683.1"/>
    <property type="molecule type" value="Genomic_DNA"/>
</dbReference>
<sequence>MTDITISETKTQSPLLTKDMNKGEQINTSSGQSLTPAKDITSLRTMERTVYTMFTFAIAKTIGKNGLTNDVNDNGDNSISIGAVIGGILDACSMIIVLAAMVRSKGIFTESNTHNYEDTSRVYFSTTTYEDLDKTNHKSLTATSNQTCDIDESIAPVYEEVNENKKPGNIISK</sequence>
<reference evidence="2 3" key="1">
    <citation type="submission" date="2020-06" db="EMBL/GenBank/DDBJ databases">
        <authorList>
            <person name="Li R."/>
            <person name="Bekaert M."/>
        </authorList>
    </citation>
    <scope>NUCLEOTIDE SEQUENCE [LARGE SCALE GENOMIC DNA]</scope>
    <source>
        <strain evidence="3">wild</strain>
    </source>
</reference>
<feature type="transmembrane region" description="Helical" evidence="1">
    <location>
        <begin position="79"/>
        <end position="102"/>
    </location>
</feature>
<evidence type="ECO:0000256" key="1">
    <source>
        <dbReference type="SAM" id="Phobius"/>
    </source>
</evidence>
<keyword evidence="1" id="KW-0812">Transmembrane</keyword>
<dbReference type="Proteomes" id="UP000507470">
    <property type="component" value="Unassembled WGS sequence"/>
</dbReference>
<gene>
    <name evidence="2" type="ORF">MCOR_45671</name>
</gene>
<organism evidence="2 3">
    <name type="scientific">Mytilus coruscus</name>
    <name type="common">Sea mussel</name>
    <dbReference type="NCBI Taxonomy" id="42192"/>
    <lineage>
        <taxon>Eukaryota</taxon>
        <taxon>Metazoa</taxon>
        <taxon>Spiralia</taxon>
        <taxon>Lophotrochozoa</taxon>
        <taxon>Mollusca</taxon>
        <taxon>Bivalvia</taxon>
        <taxon>Autobranchia</taxon>
        <taxon>Pteriomorphia</taxon>
        <taxon>Mytilida</taxon>
        <taxon>Mytiloidea</taxon>
        <taxon>Mytilidae</taxon>
        <taxon>Mytilinae</taxon>
        <taxon>Mytilus</taxon>
    </lineage>
</organism>
<keyword evidence="1" id="KW-0472">Membrane</keyword>
<protein>
    <submittedName>
        <fullName evidence="2">Uncharacterized protein</fullName>
    </submittedName>
</protein>
<keyword evidence="3" id="KW-1185">Reference proteome</keyword>
<name>A0A6J8DY44_MYTCO</name>